<dbReference type="InterPro" id="IPR017850">
    <property type="entry name" value="Alkaline_phosphatase_core_sf"/>
</dbReference>
<feature type="transmembrane region" description="Helical" evidence="8">
    <location>
        <begin position="12"/>
        <end position="33"/>
    </location>
</feature>
<dbReference type="PROSITE" id="PS50850">
    <property type="entry name" value="MFS"/>
    <property type="match status" value="1"/>
</dbReference>
<dbReference type="InterPro" id="IPR020846">
    <property type="entry name" value="MFS_dom"/>
</dbReference>
<feature type="transmembrane region" description="Helical" evidence="8">
    <location>
        <begin position="424"/>
        <end position="445"/>
    </location>
</feature>
<evidence type="ECO:0000259" key="9">
    <source>
        <dbReference type="PROSITE" id="PS50850"/>
    </source>
</evidence>
<evidence type="ECO:0000256" key="5">
    <source>
        <dbReference type="ARBA" id="ARBA00022692"/>
    </source>
</evidence>
<dbReference type="NCBIfam" id="NF008593">
    <property type="entry name" value="PRK11560.1"/>
    <property type="match status" value="1"/>
</dbReference>
<dbReference type="SUPFAM" id="SSF53649">
    <property type="entry name" value="Alkaline phosphatase-like"/>
    <property type="match status" value="2"/>
</dbReference>
<dbReference type="PANTHER" id="PTHR30443:SF3">
    <property type="entry name" value="KDO(2)-LIPID A PHOSPHOETHANOLAMINE 7''-TRANSFERASE"/>
    <property type="match status" value="1"/>
</dbReference>
<keyword evidence="3" id="KW-0997">Cell inner membrane</keyword>
<feature type="transmembrane region" description="Helical" evidence="8">
    <location>
        <begin position="892"/>
        <end position="916"/>
    </location>
</feature>
<protein>
    <submittedName>
        <fullName evidence="10">Phosphoethanolamine transferase eptB</fullName>
    </submittedName>
</protein>
<dbReference type="CDD" id="cd16015">
    <property type="entry name" value="LTA_synthase"/>
    <property type="match status" value="1"/>
</dbReference>
<evidence type="ECO:0000256" key="2">
    <source>
        <dbReference type="ARBA" id="ARBA00022475"/>
    </source>
</evidence>
<keyword evidence="6 8" id="KW-1133">Transmembrane helix</keyword>
<feature type="transmembrane region" description="Helical" evidence="8">
    <location>
        <begin position="45"/>
        <end position="66"/>
    </location>
</feature>
<keyword evidence="4 10" id="KW-0808">Transferase</keyword>
<feature type="transmembrane region" description="Helical" evidence="8">
    <location>
        <begin position="282"/>
        <end position="301"/>
    </location>
</feature>
<sequence length="1377" mass="151168">MNTATYNRTRWLTLIGTIITQFALGSVYTWSLFNSSLSQKLDAPISQVAFSFGLLSLGLAISSSVAGKLQDRFGVRKVTMAAGVLLGAGLFFTAHANNLMMLWLTAGVLVGLADGAGYLLTLSNCVKWFPERKGLISAFSIGAYGLGSLGFKYIDTHLLAAYGLENTFMIWGGLAMVMVLFGATMMKDAPLQVTQSAGGAAKTDFTLAESMRQPQYWMLALMFLTACMSGLYVIGVAKDIAQGMVHLDAMSAANAVTVISIANLSGRLVLGILSDKIARIRVITIGQVISLVGMAALLFAPLNEATFFAAIACVAFNFGGTITVYPSLVSEFFGLNNLTKNYGVIYLGFGIGSICGSIIASLFGGFYVTFCVIFALLILSLAISTTIRQPLKVHYYKDQLLFSDIFLMADPANAGTLLHYPSAGIAVAAMVALLILTIIIGWRAVPRRKGMLAPLIALGVMLGSASALSHSVLKNQHDWATKLPGGTGVLSNLALSGIQASYDAPTFPQSTSQEFISRAAAMNNKRAASASVRPDIVLLLQESTVDPRLYKVPDPKLLPHFSMFEQDSKVKAHTLMRVQTFGGGTWLSEFAALTGMRSDDFGALKNSVFYSAVDHVNDSLFKQMQDNGYYTVVLTPFNKSAYNAGHAYTMMGVDKIIQPQELGYPGDLADNLWHIPTADILGYVKKLLASHTDKPVFVYALTMYEHGPYDAGHSDDYQLTSAMQNKDAAGKFSHYVEKIKNSETALADFFQFVDQRQRPTMFMYFGDHQPAIDWANGYTTDQADPVHLSQFSLRDNYNAPPVADLGAITDIAFLGGMLLEQAQLKVSPFYQANIDMRHLCQGRLNDCPDTTLRAQVFIAWKGMAAAAEFFACLLVTFFLLRLLSLFGRNLWRVLASFVVLCSVAASYYMTFFNVVIGYGIIASVMTTDIDLSKEVVGFHFALWMGLVSAIPLFLIWVNRSQDTLLQQLKTPGQRIKNIAILLCAGLLVWAPLRMLGEMQSDDEQGSTTDMASYGGVVASSYVPVNWVSSLGLFAWANADESTGNGSLMNPMKKFTYVTPPGLDDTYVVFIIGETTRWDHMGILGYGRDTTPKLAKEKNLVAFRGESCDTATKLSLRCMFVREGGAEDNPQRTLKEQNIFAVLKQLGFSADLYAMQSEIWFYKNAMPDTLAFREQIAAEPRNRGKTVDDMLLVDEMKQSLEQNPDGKHLIILHTKGSHFSYAQRYPRSFAKWTPECIDIGKGCSKEMLINAFDNSVLYVDTMIDSVLDQLRDKKAIVFYAADHGESISDSMHLHGTPRKMAPPEQFRVPLLVWASDKYLENPTSAEAFKHLQEQAKMKVPHRHVELYDTILGCLGYTSPNGGINENNNWCHVSNKAAN</sequence>
<dbReference type="NCBIfam" id="TIGR00890">
    <property type="entry name" value="2A0111"/>
    <property type="match status" value="1"/>
</dbReference>
<feature type="transmembrane region" description="Helical" evidence="8">
    <location>
        <begin position="936"/>
        <end position="957"/>
    </location>
</feature>
<feature type="transmembrane region" description="Helical" evidence="8">
    <location>
        <begin position="134"/>
        <end position="154"/>
    </location>
</feature>
<dbReference type="Pfam" id="PF00884">
    <property type="entry name" value="Sulfatase"/>
    <property type="match status" value="2"/>
</dbReference>
<feature type="transmembrane region" description="Helical" evidence="8">
    <location>
        <begin position="307"/>
        <end position="329"/>
    </location>
</feature>
<dbReference type="Gene3D" id="3.40.720.10">
    <property type="entry name" value="Alkaline Phosphatase, subunit A"/>
    <property type="match status" value="2"/>
</dbReference>
<feature type="transmembrane region" description="Helical" evidence="8">
    <location>
        <begin position="341"/>
        <end position="360"/>
    </location>
</feature>
<feature type="transmembrane region" description="Helical" evidence="8">
    <location>
        <begin position="249"/>
        <end position="270"/>
    </location>
</feature>
<dbReference type="GO" id="GO:0022857">
    <property type="term" value="F:transmembrane transporter activity"/>
    <property type="evidence" value="ECO:0007669"/>
    <property type="project" value="InterPro"/>
</dbReference>
<evidence type="ECO:0000256" key="7">
    <source>
        <dbReference type="ARBA" id="ARBA00023136"/>
    </source>
</evidence>
<feature type="transmembrane region" description="Helical" evidence="8">
    <location>
        <begin position="366"/>
        <end position="387"/>
    </location>
</feature>
<dbReference type="CDD" id="cd17353">
    <property type="entry name" value="MFS_OFA_like"/>
    <property type="match status" value="1"/>
</dbReference>
<dbReference type="Pfam" id="PF08019">
    <property type="entry name" value="EptA_B_N"/>
    <property type="match status" value="1"/>
</dbReference>
<dbReference type="GO" id="GO:0009245">
    <property type="term" value="P:lipid A biosynthetic process"/>
    <property type="evidence" value="ECO:0007669"/>
    <property type="project" value="TreeGrafter"/>
</dbReference>
<feature type="domain" description="Major facilitator superfamily (MFS) profile" evidence="9">
    <location>
        <begin position="9"/>
        <end position="392"/>
    </location>
</feature>
<dbReference type="PANTHER" id="PTHR30443">
    <property type="entry name" value="INNER MEMBRANE PROTEIN"/>
    <property type="match status" value="1"/>
</dbReference>
<dbReference type="GO" id="GO:0005886">
    <property type="term" value="C:plasma membrane"/>
    <property type="evidence" value="ECO:0007669"/>
    <property type="project" value="UniProtKB-SubCell"/>
</dbReference>
<evidence type="ECO:0000313" key="10">
    <source>
        <dbReference type="EMBL" id="KGQ13027.1"/>
    </source>
</evidence>
<proteinExistence type="predicted"/>
<keyword evidence="2" id="KW-1003">Cell membrane</keyword>
<keyword evidence="7 8" id="KW-0472">Membrane</keyword>
<dbReference type="FunFam" id="1.20.1250.20:FF:000194">
    <property type="entry name" value="Inner membrane protein yhjX"/>
    <property type="match status" value="1"/>
</dbReference>
<gene>
    <name evidence="10" type="ORF">BBAD15_g1216</name>
</gene>
<dbReference type="InterPro" id="IPR040423">
    <property type="entry name" value="PEA_transferase"/>
</dbReference>
<feature type="transmembrane region" description="Helical" evidence="8">
    <location>
        <begin position="102"/>
        <end position="122"/>
    </location>
</feature>
<comment type="subcellular location">
    <subcellularLocation>
        <location evidence="1">Cell inner membrane</location>
        <topology evidence="1">Multi-pass membrane protein</topology>
    </subcellularLocation>
</comment>
<dbReference type="InterPro" id="IPR012549">
    <property type="entry name" value="EptA-like_N"/>
</dbReference>
<dbReference type="Proteomes" id="UP000030106">
    <property type="component" value="Unassembled WGS sequence"/>
</dbReference>
<feature type="transmembrane region" description="Helical" evidence="8">
    <location>
        <begin position="166"/>
        <end position="186"/>
    </location>
</feature>
<dbReference type="InterPro" id="IPR000917">
    <property type="entry name" value="Sulfatase_N"/>
</dbReference>
<name>A0A0A2W323_BEABA</name>
<dbReference type="InterPro" id="IPR011701">
    <property type="entry name" value="MFS"/>
</dbReference>
<dbReference type="SUPFAM" id="SSF103473">
    <property type="entry name" value="MFS general substrate transporter"/>
    <property type="match status" value="1"/>
</dbReference>
<evidence type="ECO:0000256" key="3">
    <source>
        <dbReference type="ARBA" id="ARBA00022519"/>
    </source>
</evidence>
<evidence type="ECO:0000256" key="4">
    <source>
        <dbReference type="ARBA" id="ARBA00022679"/>
    </source>
</evidence>
<feature type="transmembrane region" description="Helical" evidence="8">
    <location>
        <begin position="78"/>
        <end position="96"/>
    </location>
</feature>
<dbReference type="InterPro" id="IPR036259">
    <property type="entry name" value="MFS_trans_sf"/>
</dbReference>
<dbReference type="EMBL" id="ANFO01000064">
    <property type="protein sequence ID" value="KGQ13027.1"/>
    <property type="molecule type" value="Genomic_DNA"/>
</dbReference>
<evidence type="ECO:0000256" key="8">
    <source>
        <dbReference type="SAM" id="Phobius"/>
    </source>
</evidence>
<dbReference type="GO" id="GO:0043838">
    <property type="term" value="F:phosphatidylethanolamine:Kdo2-lipid A phosphoethanolamine transferase activity"/>
    <property type="evidence" value="ECO:0007669"/>
    <property type="project" value="TreeGrafter"/>
</dbReference>
<dbReference type="InterPro" id="IPR058130">
    <property type="entry name" value="PEA_transf_C"/>
</dbReference>
<feature type="transmembrane region" description="Helical" evidence="8">
    <location>
        <begin position="978"/>
        <end position="996"/>
    </location>
</feature>
<evidence type="ECO:0000256" key="1">
    <source>
        <dbReference type="ARBA" id="ARBA00004429"/>
    </source>
</evidence>
<accession>A0A0A2W323</accession>
<evidence type="ECO:0000256" key="6">
    <source>
        <dbReference type="ARBA" id="ARBA00022989"/>
    </source>
</evidence>
<dbReference type="Pfam" id="PF07690">
    <property type="entry name" value="MFS_1"/>
    <property type="match status" value="2"/>
</dbReference>
<evidence type="ECO:0000313" key="11">
    <source>
        <dbReference type="Proteomes" id="UP000030106"/>
    </source>
</evidence>
<feature type="transmembrane region" description="Helical" evidence="8">
    <location>
        <begin position="216"/>
        <end position="237"/>
    </location>
</feature>
<comment type="caution">
    <text evidence="10">The sequence shown here is derived from an EMBL/GenBank/DDBJ whole genome shotgun (WGS) entry which is preliminary data.</text>
</comment>
<dbReference type="CDD" id="cd16017">
    <property type="entry name" value="LptA"/>
    <property type="match status" value="1"/>
</dbReference>
<feature type="transmembrane region" description="Helical" evidence="8">
    <location>
        <begin position="857"/>
        <end position="880"/>
    </location>
</feature>
<dbReference type="InterPro" id="IPR004741">
    <property type="entry name" value="Oxa_For_antiport_fam_transptr"/>
</dbReference>
<organism evidence="10 11">
    <name type="scientific">Beauveria bassiana D1-5</name>
    <dbReference type="NCBI Taxonomy" id="1245745"/>
    <lineage>
        <taxon>Eukaryota</taxon>
        <taxon>Fungi</taxon>
        <taxon>Dikarya</taxon>
        <taxon>Ascomycota</taxon>
        <taxon>Pezizomycotina</taxon>
        <taxon>Sordariomycetes</taxon>
        <taxon>Hypocreomycetidae</taxon>
        <taxon>Hypocreales</taxon>
        <taxon>Cordycipitaceae</taxon>
        <taxon>Beauveria</taxon>
    </lineage>
</organism>
<reference evidence="10 11" key="1">
    <citation type="submission" date="2012-10" db="EMBL/GenBank/DDBJ databases">
        <title>Genome sequencing and analysis of entomopathogenic fungi Beauveria bassiana D1-5.</title>
        <authorList>
            <person name="Li Q."/>
            <person name="Wang L."/>
            <person name="Zhang Z."/>
            <person name="Wang Q."/>
            <person name="Ren J."/>
            <person name="Wang M."/>
            <person name="Xu W."/>
            <person name="Wang J."/>
            <person name="Lu Y."/>
            <person name="Du Q."/>
            <person name="Sun Z."/>
        </authorList>
    </citation>
    <scope>NUCLEOTIDE SEQUENCE [LARGE SCALE GENOMIC DNA]</scope>
    <source>
        <strain evidence="10 11">D1-5</strain>
    </source>
</reference>
<keyword evidence="5 8" id="KW-0812">Transmembrane</keyword>
<dbReference type="HOGENOM" id="CLU_255859_0_0_1"/>
<dbReference type="FunFam" id="1.20.1250.20:FF:000166">
    <property type="entry name" value="Inner membrane protein YhjX"/>
    <property type="match status" value="1"/>
</dbReference>
<dbReference type="Gene3D" id="1.20.1250.20">
    <property type="entry name" value="MFS general substrate transporter like domains"/>
    <property type="match status" value="2"/>
</dbReference>